<evidence type="ECO:0000259" key="1">
    <source>
        <dbReference type="Pfam" id="PF01590"/>
    </source>
</evidence>
<dbReference type="InterPro" id="IPR029016">
    <property type="entry name" value="GAF-like_dom_sf"/>
</dbReference>
<dbReference type="Proteomes" id="UP000008367">
    <property type="component" value="Unassembled WGS sequence"/>
</dbReference>
<dbReference type="RefSeq" id="WP_005452302.1">
    <property type="nucleotide sequence ID" value="NZ_AP031615.1"/>
</dbReference>
<dbReference type="Proteomes" id="UP000067422">
    <property type="component" value="Chromosome 2"/>
</dbReference>
<evidence type="ECO:0000313" key="7">
    <source>
        <dbReference type="Proteomes" id="UP000253437"/>
    </source>
</evidence>
<dbReference type="STRING" id="669.AL538_25930"/>
<evidence type="ECO:0000313" key="6">
    <source>
        <dbReference type="Proteomes" id="UP000067422"/>
    </source>
</evidence>
<reference evidence="3 5" key="1">
    <citation type="submission" date="2012-10" db="EMBL/GenBank/DDBJ databases">
        <title>Genome sequence of Vibrio Cholerae HENC-02.</title>
        <authorList>
            <person name="Eppinger M."/>
            <person name="Hasan N.A."/>
            <person name="Sengamalay N."/>
            <person name="Hine E."/>
            <person name="Su Q."/>
            <person name="Daugherty S.C."/>
            <person name="Young S."/>
            <person name="Sadzewicz L."/>
            <person name="Tallon L."/>
            <person name="Cebula T.A."/>
            <person name="Ravel J."/>
            <person name="Colwell R.R."/>
        </authorList>
    </citation>
    <scope>NUCLEOTIDE SEQUENCE [LARGE SCALE GENOMIC DNA]</scope>
    <source>
        <strain evidence="3 5">HENC-02</strain>
    </source>
</reference>
<feature type="domain" description="GAF" evidence="1">
    <location>
        <begin position="17"/>
        <end position="138"/>
    </location>
</feature>
<evidence type="ECO:0000313" key="4">
    <source>
        <dbReference type="EMBL" id="RIW00749.1"/>
    </source>
</evidence>
<dbReference type="KEGG" id="vhr:AL538_25930"/>
<reference evidence="6" key="2">
    <citation type="submission" date="2015-12" db="EMBL/GenBank/DDBJ databases">
        <title>FDA dAtabase for Regulatory Grade micrObial Sequences (FDA-ARGOS): Supporting development and validation of Infectious Disease Dx tests.</title>
        <authorList>
            <person name="Hoffmann M."/>
            <person name="Allard M."/>
            <person name="Evans P."/>
            <person name="Brown E."/>
            <person name="Tallon L.J."/>
            <person name="Sadzewicz L."/>
            <person name="Sengamalay N."/>
            <person name="Ott S."/>
            <person name="Godinez A."/>
            <person name="Nagaraj S."/>
            <person name="Vyas G."/>
            <person name="Aluvathingal J."/>
            <person name="Nadendla S."/>
            <person name="Geyer C."/>
            <person name="Sichtig H."/>
        </authorList>
    </citation>
    <scope>NUCLEOTIDE SEQUENCE [LARGE SCALE GENOMIC DNA]</scope>
    <source>
        <strain evidence="6">ATCC 43516</strain>
    </source>
</reference>
<dbReference type="GeneID" id="83584986"/>
<dbReference type="EMBL" id="CP014039">
    <property type="protein sequence ID" value="AMG01098.1"/>
    <property type="molecule type" value="Genomic_DNA"/>
</dbReference>
<accession>K5UVY9</accession>
<evidence type="ECO:0000313" key="3">
    <source>
        <dbReference type="EMBL" id="EKM29363.1"/>
    </source>
</evidence>
<dbReference type="AlphaFoldDB" id="K5UVY9"/>
<protein>
    <submittedName>
        <fullName evidence="3">GAF domain protein</fullName>
    </submittedName>
    <submittedName>
        <fullName evidence="2">GAF domain-containing protein</fullName>
    </submittedName>
</protein>
<dbReference type="HOGENOM" id="CLU_1693940_0_0_6"/>
<dbReference type="Gene3D" id="3.30.450.40">
    <property type="match status" value="1"/>
</dbReference>
<keyword evidence="6" id="KW-1185">Reference proteome</keyword>
<dbReference type="Proteomes" id="UP000253437">
    <property type="component" value="Unassembled WGS sequence"/>
</dbReference>
<accession>A0A1E3EAQ1</accession>
<proteinExistence type="predicted"/>
<dbReference type="EMBL" id="QOUW02000215">
    <property type="protein sequence ID" value="RIW00749.1"/>
    <property type="molecule type" value="Genomic_DNA"/>
</dbReference>
<evidence type="ECO:0000313" key="5">
    <source>
        <dbReference type="Proteomes" id="UP000008367"/>
    </source>
</evidence>
<reference evidence="4 7" key="4">
    <citation type="submission" date="2018-08" db="EMBL/GenBank/DDBJ databases">
        <title>Vibrio harveyi strains pathogenic to white snook Centropomus viridis Lockington (1877) and potential probiotic bacteria.</title>
        <authorList>
            <person name="Soto-Rodriguez S."/>
            <person name="Gomez-Gil B."/>
            <person name="Lozano-Olvera R."/>
        </authorList>
    </citation>
    <scope>NUCLEOTIDE SEQUENCE [LARGE SCALE GENOMIC DNA]</scope>
    <source>
        <strain evidence="4 7">CAIM 1508</strain>
    </source>
</reference>
<evidence type="ECO:0000313" key="2">
    <source>
        <dbReference type="EMBL" id="AMG01098.1"/>
    </source>
</evidence>
<dbReference type="SUPFAM" id="SSF55781">
    <property type="entry name" value="GAF domain-like"/>
    <property type="match status" value="1"/>
</dbReference>
<accession>K5UAY4</accession>
<dbReference type="InterPro" id="IPR003018">
    <property type="entry name" value="GAF"/>
</dbReference>
<dbReference type="EMBL" id="AJSR01002126">
    <property type="protein sequence ID" value="EKM29363.1"/>
    <property type="molecule type" value="Genomic_DNA"/>
</dbReference>
<dbReference type="OrthoDB" id="9813903at2"/>
<name>K5UVY9_VIBHA</name>
<organism evidence="3 5">
    <name type="scientific">Vibrio harveyi</name>
    <name type="common">Beneckea harveyi</name>
    <dbReference type="NCBI Taxonomy" id="669"/>
    <lineage>
        <taxon>Bacteria</taxon>
        <taxon>Pseudomonadati</taxon>
        <taxon>Pseudomonadota</taxon>
        <taxon>Gammaproteobacteria</taxon>
        <taxon>Vibrionales</taxon>
        <taxon>Vibrionaceae</taxon>
        <taxon>Vibrio</taxon>
    </lineage>
</organism>
<dbReference type="Pfam" id="PF01590">
    <property type="entry name" value="GAF"/>
    <property type="match status" value="1"/>
</dbReference>
<gene>
    <name evidence="2" type="ORF">AL538_25930</name>
    <name evidence="4" type="ORF">DS957_026950</name>
    <name evidence="3" type="ORF">VCHENC02_4821</name>
</gene>
<sequence>MPFIKLANYRDELTAQLENIAHQFQLHSLLIMESKPDQMVVFAANEQPIYHVGDAGPKSNQQGCHELYCERVVDTAQPLLVADASMDEEWKGNEDLVKFGLGVYYGVPITFKGEVIGTVCALNNEPFDFAKGTPSAIDQIHQLQLNVEQHLQATH</sequence>
<reference evidence="2" key="3">
    <citation type="submission" date="2018-01" db="EMBL/GenBank/DDBJ databases">
        <title>FDA dAtabase for Regulatory Grade micrObial Sequences (FDA-ARGOS): Supporting development and validation of Infectious Disease Dx tests.</title>
        <authorList>
            <person name="Hoffmann M."/>
            <person name="Allard M."/>
            <person name="Evans P."/>
            <person name="Brown E."/>
            <person name="Tallon L."/>
            <person name="Sadzewicz L."/>
            <person name="Sengamalay N."/>
            <person name="Ott S."/>
            <person name="Godinez A."/>
            <person name="Nagaraj S."/>
            <person name="Vyas G."/>
            <person name="Aluvathingal J."/>
            <person name="Nadendla S."/>
            <person name="Geyer C."/>
            <person name="Sichtig H."/>
        </authorList>
    </citation>
    <scope>NUCLEOTIDE SEQUENCE</scope>
    <source>
        <strain evidence="2">FDAARGOS_107</strain>
    </source>
</reference>